<gene>
    <name evidence="2" type="ORF">CRM92_03995</name>
</gene>
<proteinExistence type="predicted"/>
<dbReference type="AlphaFoldDB" id="A0A2A8D873"/>
<keyword evidence="3" id="KW-1185">Reference proteome</keyword>
<name>A0A2A8D873_9MICC</name>
<evidence type="ECO:0000313" key="3">
    <source>
        <dbReference type="Proteomes" id="UP000219947"/>
    </source>
</evidence>
<keyword evidence="2" id="KW-0547">Nucleotide-binding</keyword>
<feature type="compositionally biased region" description="Basic and acidic residues" evidence="1">
    <location>
        <begin position="71"/>
        <end position="91"/>
    </location>
</feature>
<protein>
    <submittedName>
        <fullName evidence="2">ATP-binding protein</fullName>
    </submittedName>
</protein>
<sequence>MGEYSPTPKPRRGHRRANGGGALAKDEPRIAGVNAPLHANTPTPARKETSGKSAANRGNLRHARGSAQEHLTPEERARLEWMREQKPPHWG</sequence>
<accession>A0A2A8D873</accession>
<dbReference type="GO" id="GO:0005524">
    <property type="term" value="F:ATP binding"/>
    <property type="evidence" value="ECO:0007669"/>
    <property type="project" value="UniProtKB-KW"/>
</dbReference>
<dbReference type="RefSeq" id="WP_098042435.1">
    <property type="nucleotide sequence ID" value="NZ_PDEV01000001.1"/>
</dbReference>
<reference evidence="2" key="1">
    <citation type="submission" date="2017-10" db="EMBL/GenBank/DDBJ databases">
        <title>Kefir isolates.</title>
        <authorList>
            <person name="Kim Y."/>
            <person name="Blasche S."/>
        </authorList>
    </citation>
    <scope>NUCLEOTIDE SEQUENCE [LARGE SCALE GENOMIC DNA]</scope>
    <source>
        <strain evidence="2">OG2-2</strain>
    </source>
</reference>
<dbReference type="Proteomes" id="UP000219947">
    <property type="component" value="Unassembled WGS sequence"/>
</dbReference>
<organism evidence="2 3">
    <name type="scientific">Rothia dentocariosa</name>
    <dbReference type="NCBI Taxonomy" id="2047"/>
    <lineage>
        <taxon>Bacteria</taxon>
        <taxon>Bacillati</taxon>
        <taxon>Actinomycetota</taxon>
        <taxon>Actinomycetes</taxon>
        <taxon>Micrococcales</taxon>
        <taxon>Micrococcaceae</taxon>
        <taxon>Rothia</taxon>
    </lineage>
</organism>
<feature type="region of interest" description="Disordered" evidence="1">
    <location>
        <begin position="1"/>
        <end position="91"/>
    </location>
</feature>
<evidence type="ECO:0000313" key="2">
    <source>
        <dbReference type="EMBL" id="PEN17185.1"/>
    </source>
</evidence>
<comment type="caution">
    <text evidence="2">The sequence shown here is derived from an EMBL/GenBank/DDBJ whole genome shotgun (WGS) entry which is preliminary data.</text>
</comment>
<dbReference type="EMBL" id="PDEV01000001">
    <property type="protein sequence ID" value="PEN17185.1"/>
    <property type="molecule type" value="Genomic_DNA"/>
</dbReference>
<evidence type="ECO:0000256" key="1">
    <source>
        <dbReference type="SAM" id="MobiDB-lite"/>
    </source>
</evidence>
<keyword evidence="2" id="KW-0067">ATP-binding</keyword>